<name>H6L3X8_SAPGL</name>
<dbReference type="KEGG" id="sgn:SGRA_1125"/>
<reference evidence="1 2" key="1">
    <citation type="journal article" date="2012" name="Stand. Genomic Sci.">
        <title>Complete genome sequencing and analysis of Saprospira grandis str. Lewin, a predatory marine bacterium.</title>
        <authorList>
            <person name="Saw J.H."/>
            <person name="Yuryev A."/>
            <person name="Kanbe M."/>
            <person name="Hou S."/>
            <person name="Young A.G."/>
            <person name="Aizawa S."/>
            <person name="Alam M."/>
        </authorList>
    </citation>
    <scope>NUCLEOTIDE SEQUENCE [LARGE SCALE GENOMIC DNA]</scope>
    <source>
        <strain evidence="1 2">Lewin</strain>
    </source>
</reference>
<dbReference type="InterPro" id="IPR029044">
    <property type="entry name" value="Nucleotide-diphossugar_trans"/>
</dbReference>
<dbReference type="STRING" id="984262.SGRA_1125"/>
<dbReference type="Proteomes" id="UP000007519">
    <property type="component" value="Chromosome"/>
</dbReference>
<accession>H6L3X8</accession>
<protein>
    <submittedName>
        <fullName evidence="1">Glycosyltransferase</fullName>
    </submittedName>
</protein>
<dbReference type="Gene3D" id="3.90.550.10">
    <property type="entry name" value="Spore Coat Polysaccharide Biosynthesis Protein SpsA, Chain A"/>
    <property type="match status" value="1"/>
</dbReference>
<gene>
    <name evidence="1" type="ordered locus">SGRA_1125</name>
</gene>
<dbReference type="EMBL" id="CP002831">
    <property type="protein sequence ID" value="AFC23860.1"/>
    <property type="molecule type" value="Genomic_DNA"/>
</dbReference>
<proteinExistence type="predicted"/>
<dbReference type="HOGENOM" id="CLU_962800_0_0_10"/>
<dbReference type="eggNOG" id="COG0463">
    <property type="taxonomic scope" value="Bacteria"/>
</dbReference>
<sequence length="290" mass="34335">MFMKVTGISFVRNAVKFDYPILEAIQSILPLCDEFILLFGNSEDGTEELLAQIKDPKLKIIPSVWDDSLREGGKVLAVETNKALDAVSPDSDWVFYLQGDEVLHEKFIPTVRQAMEQYLNDKEVQGLLFNYQHFWGSYDYVADSRKWYRREIRVVRNDKNIRSYKDAQGFRTKEDEKLKVKLIPADIYHYGWVRPPEKQVQKRLSSNRFWHSDEWIEKNMQKEGEYDYSEIDSVKRFEGTAPKVMEQRLKRLNWEFSPNPPKLSLKERLSRTIENMTGKRVGEYQNYKII</sequence>
<evidence type="ECO:0000313" key="1">
    <source>
        <dbReference type="EMBL" id="AFC23860.1"/>
    </source>
</evidence>
<dbReference type="SUPFAM" id="SSF53448">
    <property type="entry name" value="Nucleotide-diphospho-sugar transferases"/>
    <property type="match status" value="1"/>
</dbReference>
<dbReference type="AlphaFoldDB" id="H6L3X8"/>
<keyword evidence="2" id="KW-1185">Reference proteome</keyword>
<organism evidence="1 2">
    <name type="scientific">Saprospira grandis (strain Lewin)</name>
    <dbReference type="NCBI Taxonomy" id="984262"/>
    <lineage>
        <taxon>Bacteria</taxon>
        <taxon>Pseudomonadati</taxon>
        <taxon>Bacteroidota</taxon>
        <taxon>Saprospiria</taxon>
        <taxon>Saprospirales</taxon>
        <taxon>Saprospiraceae</taxon>
        <taxon>Saprospira</taxon>
    </lineage>
</organism>
<evidence type="ECO:0000313" key="2">
    <source>
        <dbReference type="Proteomes" id="UP000007519"/>
    </source>
</evidence>